<gene>
    <name evidence="1" type="ORF">FHS42_004619</name>
</gene>
<protein>
    <submittedName>
        <fullName evidence="1">Uncharacterized protein</fullName>
    </submittedName>
</protein>
<comment type="caution">
    <text evidence="1">The sequence shown here is derived from an EMBL/GenBank/DDBJ whole genome shotgun (WGS) entry which is preliminary data.</text>
</comment>
<keyword evidence="2" id="KW-1185">Reference proteome</keyword>
<evidence type="ECO:0000313" key="1">
    <source>
        <dbReference type="EMBL" id="MBB5937538.1"/>
    </source>
</evidence>
<organism evidence="1 2">
    <name type="scientific">Streptomyces zagrosensis</name>
    <dbReference type="NCBI Taxonomy" id="1042984"/>
    <lineage>
        <taxon>Bacteria</taxon>
        <taxon>Bacillati</taxon>
        <taxon>Actinomycetota</taxon>
        <taxon>Actinomycetes</taxon>
        <taxon>Kitasatosporales</taxon>
        <taxon>Streptomycetaceae</taxon>
        <taxon>Streptomyces</taxon>
    </lineage>
</organism>
<reference evidence="1 2" key="1">
    <citation type="submission" date="2020-08" db="EMBL/GenBank/DDBJ databases">
        <title>Genomic Encyclopedia of Type Strains, Phase III (KMG-III): the genomes of soil and plant-associated and newly described type strains.</title>
        <authorList>
            <person name="Whitman W."/>
        </authorList>
    </citation>
    <scope>NUCLEOTIDE SEQUENCE [LARGE SCALE GENOMIC DNA]</scope>
    <source>
        <strain evidence="1 2">CECT 8305</strain>
    </source>
</reference>
<dbReference type="RefSeq" id="WP_184574603.1">
    <property type="nucleotide sequence ID" value="NZ_JACHJL010000012.1"/>
</dbReference>
<sequence length="185" mass="20698">MQGSPQQGKRAAFFADLLRGYGTVLLTVAGDRHSVGKLRRFVSILENVRPVFPEGPWLWPTERCGVSGRKQPRTITAGADDAWGQAVWWRLPVLMANAHIRFAEQVQERLMTQGVQIGHSRVHELVTQAPARLTVEMPFALCRILDRTPSDLWLDLGQVAADHNLDCVARQRLRSATVVCAGEFF</sequence>
<name>A0A7W9QC60_9ACTN</name>
<accession>A0A7W9QC60</accession>
<dbReference type="AlphaFoldDB" id="A0A7W9QC60"/>
<dbReference type="Proteomes" id="UP000588098">
    <property type="component" value="Unassembled WGS sequence"/>
</dbReference>
<dbReference type="EMBL" id="JACHJL010000012">
    <property type="protein sequence ID" value="MBB5937538.1"/>
    <property type="molecule type" value="Genomic_DNA"/>
</dbReference>
<evidence type="ECO:0000313" key="2">
    <source>
        <dbReference type="Proteomes" id="UP000588098"/>
    </source>
</evidence>
<proteinExistence type="predicted"/>